<protein>
    <submittedName>
        <fullName evidence="1">Putative ovule protein</fullName>
    </submittedName>
</protein>
<reference evidence="1" key="1">
    <citation type="submission" date="2015-12" db="EMBL/GenBank/DDBJ databases">
        <title>Gene expression during late stages of embryo sac development: a critical building block for successful pollen-pistil interactions.</title>
        <authorList>
            <person name="Liu Y."/>
            <person name="Joly V."/>
            <person name="Sabar M."/>
            <person name="Matton D.P."/>
        </authorList>
    </citation>
    <scope>NUCLEOTIDE SEQUENCE</scope>
</reference>
<sequence>MLCFPTSCLSVQHERPGKYVFYRWILSILISSFAPPPSPPNNIKKKLSYDNGEILAKGGKS</sequence>
<accession>A0A0V0H1P1</accession>
<name>A0A0V0H1P1_SOLCH</name>
<organism evidence="1">
    <name type="scientific">Solanum chacoense</name>
    <name type="common">Chaco potato</name>
    <dbReference type="NCBI Taxonomy" id="4108"/>
    <lineage>
        <taxon>Eukaryota</taxon>
        <taxon>Viridiplantae</taxon>
        <taxon>Streptophyta</taxon>
        <taxon>Embryophyta</taxon>
        <taxon>Tracheophyta</taxon>
        <taxon>Spermatophyta</taxon>
        <taxon>Magnoliopsida</taxon>
        <taxon>eudicotyledons</taxon>
        <taxon>Gunneridae</taxon>
        <taxon>Pentapetalae</taxon>
        <taxon>asterids</taxon>
        <taxon>lamiids</taxon>
        <taxon>Solanales</taxon>
        <taxon>Solanaceae</taxon>
        <taxon>Solanoideae</taxon>
        <taxon>Solaneae</taxon>
        <taxon>Solanum</taxon>
    </lineage>
</organism>
<dbReference type="EMBL" id="GEDG01028185">
    <property type="protein sequence ID" value="JAP13355.1"/>
    <property type="molecule type" value="Transcribed_RNA"/>
</dbReference>
<evidence type="ECO:0000313" key="1">
    <source>
        <dbReference type="EMBL" id="JAP13355.1"/>
    </source>
</evidence>
<proteinExistence type="predicted"/>
<dbReference type="AlphaFoldDB" id="A0A0V0H1P1"/>